<dbReference type="EMBL" id="QJKJ01010035">
    <property type="protein sequence ID" value="RDX74849.1"/>
    <property type="molecule type" value="Genomic_DNA"/>
</dbReference>
<evidence type="ECO:0000313" key="3">
    <source>
        <dbReference type="Proteomes" id="UP000257109"/>
    </source>
</evidence>
<dbReference type="AlphaFoldDB" id="A0A371F986"/>
<accession>A0A371F986</accession>
<feature type="region of interest" description="Disordered" evidence="1">
    <location>
        <begin position="216"/>
        <end position="246"/>
    </location>
</feature>
<evidence type="ECO:0000256" key="1">
    <source>
        <dbReference type="SAM" id="MobiDB-lite"/>
    </source>
</evidence>
<sequence length="274" mass="31351">MDNGEIKSEKSSDDEMPPLEDCSDVTVIEPVDGVVLVTRCALSIQPKIDGDVEQHEHIFHTRCRINDKEFTYVFPEEVPHGLAPLRGIEHQIDLISSCPISNRPAYVTNPEETKEIQNKSKGISVDEEKVKTIREWSIPKNANEFSYKRTVHSTSSYSPFEVVYGFNPLTPLDILTLATNEHANLDEKQKADFVRELHVKVRANIEKRNDEEFDSWKNPFEDGGNDRDPTNKAKYPLRDIGGPMTRSKTKMMNQSLQNLILEIKESSEQRRINI</sequence>
<comment type="caution">
    <text evidence="2">The sequence shown here is derived from an EMBL/GenBank/DDBJ whole genome shotgun (WGS) entry which is preliminary data.</text>
</comment>
<feature type="compositionally biased region" description="Basic and acidic residues" evidence="1">
    <location>
        <begin position="1"/>
        <end position="13"/>
    </location>
</feature>
<keyword evidence="3" id="KW-1185">Reference proteome</keyword>
<protein>
    <submittedName>
        <fullName evidence="2">Uncharacterized protein</fullName>
    </submittedName>
</protein>
<gene>
    <name evidence="2" type="ORF">CR513_45350</name>
</gene>
<evidence type="ECO:0000313" key="2">
    <source>
        <dbReference type="EMBL" id="RDX74849.1"/>
    </source>
</evidence>
<feature type="region of interest" description="Disordered" evidence="1">
    <location>
        <begin position="1"/>
        <end position="21"/>
    </location>
</feature>
<dbReference type="PANTHER" id="PTHR35046:SF9">
    <property type="entry name" value="RNA-DIRECTED DNA POLYMERASE"/>
    <property type="match status" value="1"/>
</dbReference>
<organism evidence="2 3">
    <name type="scientific">Mucuna pruriens</name>
    <name type="common">Velvet bean</name>
    <name type="synonym">Dolichos pruriens</name>
    <dbReference type="NCBI Taxonomy" id="157652"/>
    <lineage>
        <taxon>Eukaryota</taxon>
        <taxon>Viridiplantae</taxon>
        <taxon>Streptophyta</taxon>
        <taxon>Embryophyta</taxon>
        <taxon>Tracheophyta</taxon>
        <taxon>Spermatophyta</taxon>
        <taxon>Magnoliopsida</taxon>
        <taxon>eudicotyledons</taxon>
        <taxon>Gunneridae</taxon>
        <taxon>Pentapetalae</taxon>
        <taxon>rosids</taxon>
        <taxon>fabids</taxon>
        <taxon>Fabales</taxon>
        <taxon>Fabaceae</taxon>
        <taxon>Papilionoideae</taxon>
        <taxon>50 kb inversion clade</taxon>
        <taxon>NPAAA clade</taxon>
        <taxon>indigoferoid/millettioid clade</taxon>
        <taxon>Phaseoleae</taxon>
        <taxon>Mucuna</taxon>
    </lineage>
</organism>
<reference evidence="2" key="1">
    <citation type="submission" date="2018-05" db="EMBL/GenBank/DDBJ databases">
        <title>Draft genome of Mucuna pruriens seed.</title>
        <authorList>
            <person name="Nnadi N.E."/>
            <person name="Vos R."/>
            <person name="Hasami M.H."/>
            <person name="Devisetty U.K."/>
            <person name="Aguiy J.C."/>
        </authorList>
    </citation>
    <scope>NUCLEOTIDE SEQUENCE [LARGE SCALE GENOMIC DNA]</scope>
    <source>
        <strain evidence="2">JCA_2017</strain>
    </source>
</reference>
<dbReference type="OrthoDB" id="1935586at2759"/>
<dbReference type="InterPro" id="IPR036397">
    <property type="entry name" value="RNaseH_sf"/>
</dbReference>
<name>A0A371F986_MUCPR</name>
<dbReference type="Proteomes" id="UP000257109">
    <property type="component" value="Unassembled WGS sequence"/>
</dbReference>
<dbReference type="Gene3D" id="3.30.420.10">
    <property type="entry name" value="Ribonuclease H-like superfamily/Ribonuclease H"/>
    <property type="match status" value="1"/>
</dbReference>
<dbReference type="GO" id="GO:0003676">
    <property type="term" value="F:nucleic acid binding"/>
    <property type="evidence" value="ECO:0007669"/>
    <property type="project" value="InterPro"/>
</dbReference>
<proteinExistence type="predicted"/>
<feature type="non-terminal residue" evidence="2">
    <location>
        <position position="1"/>
    </location>
</feature>
<dbReference type="PANTHER" id="PTHR35046">
    <property type="entry name" value="ZINC KNUCKLE (CCHC-TYPE) FAMILY PROTEIN"/>
    <property type="match status" value="1"/>
</dbReference>